<comment type="caution">
    <text evidence="1">The sequence shown here is derived from an EMBL/GenBank/DDBJ whole genome shotgun (WGS) entry which is preliminary data.</text>
</comment>
<evidence type="ECO:0000313" key="2">
    <source>
        <dbReference type="Proteomes" id="UP000297229"/>
    </source>
</evidence>
<evidence type="ECO:0000313" key="1">
    <source>
        <dbReference type="EMBL" id="TGO77205.1"/>
    </source>
</evidence>
<keyword evidence="2" id="KW-1185">Reference proteome</keyword>
<proteinExistence type="predicted"/>
<dbReference type="AlphaFoldDB" id="A0A4Z1JU62"/>
<dbReference type="Proteomes" id="UP000297229">
    <property type="component" value="Unassembled WGS sequence"/>
</dbReference>
<gene>
    <name evidence="1" type="ORF">BELL_0118g00090</name>
</gene>
<reference evidence="1 2" key="1">
    <citation type="submission" date="2017-12" db="EMBL/GenBank/DDBJ databases">
        <title>Comparative genomics of Botrytis spp.</title>
        <authorList>
            <person name="Valero-Jimenez C.A."/>
            <person name="Tapia P."/>
            <person name="Veloso J."/>
            <person name="Silva-Moreno E."/>
            <person name="Staats M."/>
            <person name="Valdes J.H."/>
            <person name="Van Kan J.A.L."/>
        </authorList>
    </citation>
    <scope>NUCLEOTIDE SEQUENCE [LARGE SCALE GENOMIC DNA]</scope>
    <source>
        <strain evidence="1 2">Be9601</strain>
    </source>
</reference>
<name>A0A4Z1JU62_9HELO</name>
<dbReference type="STRING" id="278938.A0A4Z1JU62"/>
<dbReference type="OrthoDB" id="3554588at2759"/>
<protein>
    <submittedName>
        <fullName evidence="1">Uncharacterized protein</fullName>
    </submittedName>
</protein>
<organism evidence="1 2">
    <name type="scientific">Botrytis elliptica</name>
    <dbReference type="NCBI Taxonomy" id="278938"/>
    <lineage>
        <taxon>Eukaryota</taxon>
        <taxon>Fungi</taxon>
        <taxon>Dikarya</taxon>
        <taxon>Ascomycota</taxon>
        <taxon>Pezizomycotina</taxon>
        <taxon>Leotiomycetes</taxon>
        <taxon>Helotiales</taxon>
        <taxon>Sclerotiniaceae</taxon>
        <taxon>Botrytis</taxon>
    </lineage>
</organism>
<dbReference type="EMBL" id="PQXM01000117">
    <property type="protein sequence ID" value="TGO77205.1"/>
    <property type="molecule type" value="Genomic_DNA"/>
</dbReference>
<sequence length="172" mass="18759">MVYAPAVVQETKNAVEVGSASNLERVVVNVTISTPGATTAYTGIPSSITKFPEPSITLTPITVYYWSYYYYYYTTNADLSTSTRSTQMTTTTTISVYETNSAAASSSFKKLSVTLSFPTPAAATLPTQISPSSPVQTEQTTDPHTEVSMDTNFLRGTGPAFYSVFWHTFYNN</sequence>
<accession>A0A4Z1JU62</accession>